<accession>A0A5B7GV66</accession>
<organism evidence="1 2">
    <name type="scientific">Portunus trituberculatus</name>
    <name type="common">Swimming crab</name>
    <name type="synonym">Neptunus trituberculatus</name>
    <dbReference type="NCBI Taxonomy" id="210409"/>
    <lineage>
        <taxon>Eukaryota</taxon>
        <taxon>Metazoa</taxon>
        <taxon>Ecdysozoa</taxon>
        <taxon>Arthropoda</taxon>
        <taxon>Crustacea</taxon>
        <taxon>Multicrustacea</taxon>
        <taxon>Malacostraca</taxon>
        <taxon>Eumalacostraca</taxon>
        <taxon>Eucarida</taxon>
        <taxon>Decapoda</taxon>
        <taxon>Pleocyemata</taxon>
        <taxon>Brachyura</taxon>
        <taxon>Eubrachyura</taxon>
        <taxon>Portunoidea</taxon>
        <taxon>Portunidae</taxon>
        <taxon>Portuninae</taxon>
        <taxon>Portunus</taxon>
    </lineage>
</organism>
<keyword evidence="2" id="KW-1185">Reference proteome</keyword>
<name>A0A5B7GV66_PORTR</name>
<proteinExistence type="predicted"/>
<gene>
    <name evidence="1" type="ORF">E2C01_055586</name>
</gene>
<evidence type="ECO:0000313" key="2">
    <source>
        <dbReference type="Proteomes" id="UP000324222"/>
    </source>
</evidence>
<dbReference type="Proteomes" id="UP000324222">
    <property type="component" value="Unassembled WGS sequence"/>
</dbReference>
<sequence>MEVKKSQLVSKVPIQQTFYMNSPPLYLSVKSTRVIPASLEEAMRRKYEEDDNKGDDDESE</sequence>
<dbReference type="AlphaFoldDB" id="A0A5B7GV66"/>
<dbReference type="EMBL" id="VSRR010018603">
    <property type="protein sequence ID" value="MPC61513.1"/>
    <property type="molecule type" value="Genomic_DNA"/>
</dbReference>
<comment type="caution">
    <text evidence="1">The sequence shown here is derived from an EMBL/GenBank/DDBJ whole genome shotgun (WGS) entry which is preliminary data.</text>
</comment>
<evidence type="ECO:0000313" key="1">
    <source>
        <dbReference type="EMBL" id="MPC61513.1"/>
    </source>
</evidence>
<reference evidence="1 2" key="1">
    <citation type="submission" date="2019-05" db="EMBL/GenBank/DDBJ databases">
        <title>Another draft genome of Portunus trituberculatus and its Hox gene families provides insights of decapod evolution.</title>
        <authorList>
            <person name="Jeong J.-H."/>
            <person name="Song I."/>
            <person name="Kim S."/>
            <person name="Choi T."/>
            <person name="Kim D."/>
            <person name="Ryu S."/>
            <person name="Kim W."/>
        </authorList>
    </citation>
    <scope>NUCLEOTIDE SEQUENCE [LARGE SCALE GENOMIC DNA]</scope>
    <source>
        <tissue evidence="1">Muscle</tissue>
    </source>
</reference>
<protein>
    <submittedName>
        <fullName evidence="1">Uncharacterized protein</fullName>
    </submittedName>
</protein>